<organism evidence="1 2">
    <name type="scientific">Lactuca saligna</name>
    <name type="common">Willowleaf lettuce</name>
    <dbReference type="NCBI Taxonomy" id="75948"/>
    <lineage>
        <taxon>Eukaryota</taxon>
        <taxon>Viridiplantae</taxon>
        <taxon>Streptophyta</taxon>
        <taxon>Embryophyta</taxon>
        <taxon>Tracheophyta</taxon>
        <taxon>Spermatophyta</taxon>
        <taxon>Magnoliopsida</taxon>
        <taxon>eudicotyledons</taxon>
        <taxon>Gunneridae</taxon>
        <taxon>Pentapetalae</taxon>
        <taxon>asterids</taxon>
        <taxon>campanulids</taxon>
        <taxon>Asterales</taxon>
        <taxon>Asteraceae</taxon>
        <taxon>Cichorioideae</taxon>
        <taxon>Cichorieae</taxon>
        <taxon>Lactucinae</taxon>
        <taxon>Lactuca</taxon>
    </lineage>
</organism>
<evidence type="ECO:0000313" key="1">
    <source>
        <dbReference type="EMBL" id="CAI9268695.1"/>
    </source>
</evidence>
<accession>A0AA35Y852</accession>
<evidence type="ECO:0000313" key="2">
    <source>
        <dbReference type="Proteomes" id="UP001177003"/>
    </source>
</evidence>
<name>A0AA35Y852_LACSI</name>
<dbReference type="AlphaFoldDB" id="A0AA35Y852"/>
<keyword evidence="2" id="KW-1185">Reference proteome</keyword>
<dbReference type="EMBL" id="OX465077">
    <property type="protein sequence ID" value="CAI9268695.1"/>
    <property type="molecule type" value="Genomic_DNA"/>
</dbReference>
<dbReference type="Proteomes" id="UP001177003">
    <property type="component" value="Chromosome 1"/>
</dbReference>
<sequence>MASTQSLIPSSYEFDTLQEAFGLTPANGVEFPVSSSLITRPTPGKVGVYLKTFDAGLRLSLTDIQEEILWRNGCSVQMLTPGVFHKIVAFEMICRANGIVPDYFVPDTLQEASSFAASSAI</sequence>
<protein>
    <submittedName>
        <fullName evidence="1">Uncharacterized protein</fullName>
    </submittedName>
</protein>
<reference evidence="1" key="1">
    <citation type="submission" date="2023-04" db="EMBL/GenBank/DDBJ databases">
        <authorList>
            <person name="Vijverberg K."/>
            <person name="Xiong W."/>
            <person name="Schranz E."/>
        </authorList>
    </citation>
    <scope>NUCLEOTIDE SEQUENCE</scope>
</reference>
<proteinExistence type="predicted"/>
<gene>
    <name evidence="1" type="ORF">LSALG_LOCUS9105</name>
</gene>